<dbReference type="PROSITE" id="PS50853">
    <property type="entry name" value="FN3"/>
    <property type="match status" value="1"/>
</dbReference>
<dbReference type="Proteomes" id="UP000321901">
    <property type="component" value="Unassembled WGS sequence"/>
</dbReference>
<dbReference type="Gene3D" id="2.60.40.10">
    <property type="entry name" value="Immunoglobulins"/>
    <property type="match status" value="1"/>
</dbReference>
<sequence length="536" mass="58920">MAWERLGQLASNVTIVTTTVRTAVNISASGNLSVGFYWSDGSQHSSAAFSGLPSRSNVSQYSDKYRYRVKVERTTGAHLGYVEFNPFIGTDREAGSANFSVSTNVNVFLEAEIINTAPTTPGSFTQPIGVLKGGANITVTWGASTDAEGNLITYYPEYRYYQNGVAQSWVSIANNNSLTRALTLTTDKTIDKIEFRVRAFDGTSYSSYRDSLVFTIGHNTIPTLTLNTANNLTLSEAVGQNEILVDGSALDTESNNTVTIKAQFNNGTIRNLNSAISNGSMPIPFSKLFTYSDKKIFDGDTPLTVELAEHVDHTLKVWAEDGQGGISTVAERKFRVIHNRPPVISDNDRDLGTLMESPSIPYQVNDLEGQAITVTEKINGQVIRTFEATPNTDYTLEIPIEMWIPLQLQQHSLTIEAVDTIGAKSIRTFTFTRNEDTILLELKNPFVTDIAASRILVTPDVYVPIGSTIKIEACNNAFDSEPTWEDITGMAMNKRGYTFTNTEKTAEEWGINIRFTLEKGTASQQVRLEGFGGAFD</sequence>
<evidence type="ECO:0000313" key="3">
    <source>
        <dbReference type="Proteomes" id="UP000321901"/>
    </source>
</evidence>
<accession>A0A511Z875</accession>
<dbReference type="AlphaFoldDB" id="A0A511Z875"/>
<dbReference type="InterPro" id="IPR003961">
    <property type="entry name" value="FN3_dom"/>
</dbReference>
<name>A0A511Z875_9BACL</name>
<comment type="caution">
    <text evidence="2">The sequence shown here is derived from an EMBL/GenBank/DDBJ whole genome shotgun (WGS) entry which is preliminary data.</text>
</comment>
<dbReference type="InterPro" id="IPR036116">
    <property type="entry name" value="FN3_sf"/>
</dbReference>
<gene>
    <name evidence="2" type="ORF">SLU01_19520</name>
</gene>
<dbReference type="SUPFAM" id="SSF49265">
    <property type="entry name" value="Fibronectin type III"/>
    <property type="match status" value="1"/>
</dbReference>
<evidence type="ECO:0000313" key="2">
    <source>
        <dbReference type="EMBL" id="GEN83640.1"/>
    </source>
</evidence>
<dbReference type="InterPro" id="IPR013783">
    <property type="entry name" value="Ig-like_fold"/>
</dbReference>
<evidence type="ECO:0000259" key="1">
    <source>
        <dbReference type="PROSITE" id="PS50853"/>
    </source>
</evidence>
<proteinExistence type="predicted"/>
<protein>
    <recommendedName>
        <fullName evidence="1">Fibronectin type-III domain-containing protein</fullName>
    </recommendedName>
</protein>
<organism evidence="2 3">
    <name type="scientific">Sporosarcina luteola</name>
    <dbReference type="NCBI Taxonomy" id="582850"/>
    <lineage>
        <taxon>Bacteria</taxon>
        <taxon>Bacillati</taxon>
        <taxon>Bacillota</taxon>
        <taxon>Bacilli</taxon>
        <taxon>Bacillales</taxon>
        <taxon>Caryophanaceae</taxon>
        <taxon>Sporosarcina</taxon>
    </lineage>
</organism>
<reference evidence="2 3" key="1">
    <citation type="submission" date="2019-07" db="EMBL/GenBank/DDBJ databases">
        <title>Whole genome shotgun sequence of Sporosarcina luteola NBRC 105378.</title>
        <authorList>
            <person name="Hosoyama A."/>
            <person name="Uohara A."/>
            <person name="Ohji S."/>
            <person name="Ichikawa N."/>
        </authorList>
    </citation>
    <scope>NUCLEOTIDE SEQUENCE [LARGE SCALE GENOMIC DNA]</scope>
    <source>
        <strain evidence="2 3">NBRC 105378</strain>
    </source>
</reference>
<dbReference type="RefSeq" id="WP_218029699.1">
    <property type="nucleotide sequence ID" value="NZ_BJYL01000024.1"/>
</dbReference>
<keyword evidence="3" id="KW-1185">Reference proteome</keyword>
<dbReference type="EMBL" id="BJYL01000024">
    <property type="protein sequence ID" value="GEN83640.1"/>
    <property type="molecule type" value="Genomic_DNA"/>
</dbReference>
<feature type="domain" description="Fibronectin type-III" evidence="1">
    <location>
        <begin position="120"/>
        <end position="219"/>
    </location>
</feature>